<dbReference type="Gene3D" id="3.20.20.100">
    <property type="entry name" value="NADP-dependent oxidoreductase domain"/>
    <property type="match status" value="1"/>
</dbReference>
<organism evidence="3 4">
    <name type="scientific">Handelsmanbacteria sp. (strain RIFCSPLOWO2_12_FULL_64_10)</name>
    <dbReference type="NCBI Taxonomy" id="1817868"/>
    <lineage>
        <taxon>Bacteria</taxon>
        <taxon>Candidatus Handelsmaniibacteriota</taxon>
    </lineage>
</organism>
<protein>
    <recommendedName>
        <fullName evidence="2">NADP-dependent oxidoreductase domain-containing protein</fullName>
    </recommendedName>
</protein>
<keyword evidence="1" id="KW-0175">Coiled coil</keyword>
<comment type="caution">
    <text evidence="3">The sequence shown here is derived from an EMBL/GenBank/DDBJ whole genome shotgun (WGS) entry which is preliminary data.</text>
</comment>
<dbReference type="Pfam" id="PF00248">
    <property type="entry name" value="Aldo_ket_red"/>
    <property type="match status" value="1"/>
</dbReference>
<accession>A0A1F6C8I9</accession>
<sequence>MEKDEGKWTRREFMARSGAVGAGLALGGLPGEAWAAESGPAMPRRQLGRTGMRVSVLGVGGTVPTSPLMLNRAFDLGVNFIDTAEGYGNGNSERSIGEALERRGNRKEVAVVTKTGNYDPKTLGHNLRGSLERLRTDYVDAYYIHNLNGPDRLDDELKGAVERLKRSKKVRFFGFSVHHPKQVACVEAAAACGFVDVIMFKYNFRDYDNAALNRAMDACAKAKVGLVAMKTQGGAVLHAERQAEFQKAGLNVFQATLKAVWADERISTVASAMRNVQQVEENAAAAAQRLGGLEREMLRGYAGATDHLYCRGCGQVCGAACGGSASIHDLLRLKMYHDDYGDREVARGLFAGLPPAARDLTGVDLGAAEAACPHGLAVEAMVREAVRKLA</sequence>
<evidence type="ECO:0000313" key="3">
    <source>
        <dbReference type="EMBL" id="OGG45468.1"/>
    </source>
</evidence>
<dbReference type="PANTHER" id="PTHR43312">
    <property type="entry name" value="D-THREO-ALDOSE 1-DEHYDROGENASE"/>
    <property type="match status" value="1"/>
</dbReference>
<proteinExistence type="predicted"/>
<dbReference type="Proteomes" id="UP000178606">
    <property type="component" value="Unassembled WGS sequence"/>
</dbReference>
<dbReference type="EMBL" id="MFKF01000375">
    <property type="protein sequence ID" value="OGG45468.1"/>
    <property type="molecule type" value="Genomic_DNA"/>
</dbReference>
<evidence type="ECO:0000313" key="4">
    <source>
        <dbReference type="Proteomes" id="UP000178606"/>
    </source>
</evidence>
<dbReference type="InterPro" id="IPR036812">
    <property type="entry name" value="NAD(P)_OxRdtase_dom_sf"/>
</dbReference>
<feature type="coiled-coil region" evidence="1">
    <location>
        <begin position="269"/>
        <end position="296"/>
    </location>
</feature>
<dbReference type="PANTHER" id="PTHR43312:SF1">
    <property type="entry name" value="NADP-DEPENDENT OXIDOREDUCTASE DOMAIN-CONTAINING PROTEIN"/>
    <property type="match status" value="1"/>
</dbReference>
<dbReference type="SUPFAM" id="SSF51430">
    <property type="entry name" value="NAD(P)-linked oxidoreductase"/>
    <property type="match status" value="1"/>
</dbReference>
<feature type="domain" description="NADP-dependent oxidoreductase" evidence="2">
    <location>
        <begin position="69"/>
        <end position="247"/>
    </location>
</feature>
<dbReference type="InterPro" id="IPR019546">
    <property type="entry name" value="TAT_signal_bac_arc"/>
</dbReference>
<dbReference type="InterPro" id="IPR053135">
    <property type="entry name" value="AKR2_Oxidoreductase"/>
</dbReference>
<dbReference type="InterPro" id="IPR006311">
    <property type="entry name" value="TAT_signal"/>
</dbReference>
<dbReference type="CDD" id="cd19105">
    <property type="entry name" value="AKR_unchar"/>
    <property type="match status" value="1"/>
</dbReference>
<name>A0A1F6C8I9_HANXR</name>
<dbReference type="InterPro" id="IPR023210">
    <property type="entry name" value="NADP_OxRdtase_dom"/>
</dbReference>
<reference evidence="3 4" key="1">
    <citation type="journal article" date="2016" name="Nat. Commun.">
        <title>Thousands of microbial genomes shed light on interconnected biogeochemical processes in an aquifer system.</title>
        <authorList>
            <person name="Anantharaman K."/>
            <person name="Brown C.T."/>
            <person name="Hug L.A."/>
            <person name="Sharon I."/>
            <person name="Castelle C.J."/>
            <person name="Probst A.J."/>
            <person name="Thomas B.C."/>
            <person name="Singh A."/>
            <person name="Wilkins M.J."/>
            <person name="Karaoz U."/>
            <person name="Brodie E.L."/>
            <person name="Williams K.H."/>
            <person name="Hubbard S.S."/>
            <person name="Banfield J.F."/>
        </authorList>
    </citation>
    <scope>NUCLEOTIDE SEQUENCE [LARGE SCALE GENOMIC DNA]</scope>
    <source>
        <strain evidence="4">RIFCSPLOWO2_12_FULL_64_10</strain>
    </source>
</reference>
<dbReference type="AlphaFoldDB" id="A0A1F6C8I9"/>
<dbReference type="PROSITE" id="PS51318">
    <property type="entry name" value="TAT"/>
    <property type="match status" value="1"/>
</dbReference>
<gene>
    <name evidence="3" type="ORF">A3F84_26435</name>
</gene>
<evidence type="ECO:0000259" key="2">
    <source>
        <dbReference type="Pfam" id="PF00248"/>
    </source>
</evidence>
<dbReference type="NCBIfam" id="TIGR01409">
    <property type="entry name" value="TAT_signal_seq"/>
    <property type="match status" value="1"/>
</dbReference>
<evidence type="ECO:0000256" key="1">
    <source>
        <dbReference type="SAM" id="Coils"/>
    </source>
</evidence>